<keyword evidence="5" id="KW-0862">Zinc</keyword>
<keyword evidence="13" id="KW-1185">Reference proteome</keyword>
<evidence type="ECO:0000256" key="2">
    <source>
        <dbReference type="ARBA" id="ARBA00022723"/>
    </source>
</evidence>
<feature type="compositionally biased region" description="Low complexity" evidence="10">
    <location>
        <begin position="195"/>
        <end position="253"/>
    </location>
</feature>
<dbReference type="SMART" id="SM00355">
    <property type="entry name" value="ZnF_C2H2"/>
    <property type="match status" value="2"/>
</dbReference>
<dbReference type="SUPFAM" id="SSF57667">
    <property type="entry name" value="beta-beta-alpha zinc fingers"/>
    <property type="match status" value="1"/>
</dbReference>
<keyword evidence="6" id="KW-0805">Transcription regulation</keyword>
<feature type="compositionally biased region" description="Polar residues" evidence="10">
    <location>
        <begin position="294"/>
        <end position="305"/>
    </location>
</feature>
<keyword evidence="7" id="KW-0804">Transcription</keyword>
<keyword evidence="4 9" id="KW-0863">Zinc-finger</keyword>
<feature type="domain" description="C2H2-type" evidence="11">
    <location>
        <begin position="20"/>
        <end position="47"/>
    </location>
</feature>
<evidence type="ECO:0000256" key="10">
    <source>
        <dbReference type="SAM" id="MobiDB-lite"/>
    </source>
</evidence>
<feature type="region of interest" description="Disordered" evidence="10">
    <location>
        <begin position="270"/>
        <end position="305"/>
    </location>
</feature>
<dbReference type="PANTHER" id="PTHR47428">
    <property type="entry name" value="REGULATORY PROTEIN MIG1-RELATED"/>
    <property type="match status" value="1"/>
</dbReference>
<dbReference type="AlphaFoldDB" id="A0A9P8PKV8"/>
<dbReference type="FunFam" id="3.30.160.60:FF:001498">
    <property type="entry name" value="Zinc finger protein 404"/>
    <property type="match status" value="1"/>
</dbReference>
<evidence type="ECO:0000256" key="8">
    <source>
        <dbReference type="ARBA" id="ARBA00023242"/>
    </source>
</evidence>
<keyword evidence="3" id="KW-0677">Repeat</keyword>
<keyword evidence="2" id="KW-0479">Metal-binding</keyword>
<dbReference type="GO" id="GO:0000433">
    <property type="term" value="P:carbon catabolite repression of transcription from RNA polymerase II promoter by glucose"/>
    <property type="evidence" value="ECO:0007669"/>
    <property type="project" value="TreeGrafter"/>
</dbReference>
<comment type="subcellular location">
    <subcellularLocation>
        <location evidence="1">Nucleus</location>
    </subcellularLocation>
</comment>
<name>A0A9P8PKV8_WICPI</name>
<evidence type="ECO:0000259" key="11">
    <source>
        <dbReference type="PROSITE" id="PS50157"/>
    </source>
</evidence>
<accession>A0A9P8PKV8</accession>
<protein>
    <recommendedName>
        <fullName evidence="11">C2H2-type domain-containing protein</fullName>
    </recommendedName>
</protein>
<dbReference type="FunFam" id="3.30.160.60:FF:000690">
    <property type="entry name" value="Zinc finger protein 354C"/>
    <property type="match status" value="1"/>
</dbReference>
<evidence type="ECO:0000256" key="7">
    <source>
        <dbReference type="ARBA" id="ARBA00023163"/>
    </source>
</evidence>
<dbReference type="InterPro" id="IPR036236">
    <property type="entry name" value="Znf_C2H2_sf"/>
</dbReference>
<dbReference type="GO" id="GO:0000978">
    <property type="term" value="F:RNA polymerase II cis-regulatory region sequence-specific DNA binding"/>
    <property type="evidence" value="ECO:0007669"/>
    <property type="project" value="TreeGrafter"/>
</dbReference>
<organism evidence="12 13">
    <name type="scientific">Wickerhamomyces pijperi</name>
    <name type="common">Yeast</name>
    <name type="synonym">Pichia pijperi</name>
    <dbReference type="NCBI Taxonomy" id="599730"/>
    <lineage>
        <taxon>Eukaryota</taxon>
        <taxon>Fungi</taxon>
        <taxon>Dikarya</taxon>
        <taxon>Ascomycota</taxon>
        <taxon>Saccharomycotina</taxon>
        <taxon>Saccharomycetes</taxon>
        <taxon>Phaffomycetales</taxon>
        <taxon>Wickerhamomycetaceae</taxon>
        <taxon>Wickerhamomyces</taxon>
    </lineage>
</organism>
<dbReference type="InterPro" id="IPR051007">
    <property type="entry name" value="creA/MIG_C2H2-ZnF"/>
</dbReference>
<feature type="region of interest" description="Disordered" evidence="10">
    <location>
        <begin position="184"/>
        <end position="253"/>
    </location>
</feature>
<dbReference type="Gene3D" id="3.30.160.60">
    <property type="entry name" value="Classic Zinc Finger"/>
    <property type="match status" value="2"/>
</dbReference>
<dbReference type="PANTHER" id="PTHR47428:SF2">
    <property type="entry name" value="ZINC FINGER PROTEIN RSV1"/>
    <property type="match status" value="1"/>
</dbReference>
<reference evidence="12" key="1">
    <citation type="journal article" date="2021" name="Open Biol.">
        <title>Shared evolutionary footprints suggest mitochondrial oxidative damage underlies multiple complex I losses in fungi.</title>
        <authorList>
            <person name="Schikora-Tamarit M.A."/>
            <person name="Marcet-Houben M."/>
            <person name="Nosek J."/>
            <person name="Gabaldon T."/>
        </authorList>
    </citation>
    <scope>NUCLEOTIDE SEQUENCE</scope>
    <source>
        <strain evidence="12">CBS2887</strain>
    </source>
</reference>
<dbReference type="GO" id="GO:0008270">
    <property type="term" value="F:zinc ion binding"/>
    <property type="evidence" value="ECO:0007669"/>
    <property type="project" value="UniProtKB-KW"/>
</dbReference>
<evidence type="ECO:0000256" key="1">
    <source>
        <dbReference type="ARBA" id="ARBA00004123"/>
    </source>
</evidence>
<evidence type="ECO:0000256" key="4">
    <source>
        <dbReference type="ARBA" id="ARBA00022771"/>
    </source>
</evidence>
<dbReference type="EMBL" id="JAEUBG010005651">
    <property type="protein sequence ID" value="KAH3673405.1"/>
    <property type="molecule type" value="Genomic_DNA"/>
</dbReference>
<dbReference type="PROSITE" id="PS50157">
    <property type="entry name" value="ZINC_FINGER_C2H2_2"/>
    <property type="match status" value="2"/>
</dbReference>
<proteinExistence type="predicted"/>
<evidence type="ECO:0000256" key="5">
    <source>
        <dbReference type="ARBA" id="ARBA00022833"/>
    </source>
</evidence>
<comment type="caution">
    <text evidence="12">The sequence shown here is derived from an EMBL/GenBank/DDBJ whole genome shotgun (WGS) entry which is preliminary data.</text>
</comment>
<dbReference type="Proteomes" id="UP000774326">
    <property type="component" value="Unassembled WGS sequence"/>
</dbReference>
<gene>
    <name evidence="12" type="ORF">WICPIJ_009793</name>
</gene>
<dbReference type="Pfam" id="PF00096">
    <property type="entry name" value="zf-C2H2"/>
    <property type="match status" value="2"/>
</dbReference>
<dbReference type="GO" id="GO:0005634">
    <property type="term" value="C:nucleus"/>
    <property type="evidence" value="ECO:0007669"/>
    <property type="project" value="UniProtKB-SubCell"/>
</dbReference>
<keyword evidence="8" id="KW-0539">Nucleus</keyword>
<feature type="domain" description="C2H2-type" evidence="11">
    <location>
        <begin position="48"/>
        <end position="75"/>
    </location>
</feature>
<dbReference type="PROSITE" id="PS00028">
    <property type="entry name" value="ZINC_FINGER_C2H2_1"/>
    <property type="match status" value="2"/>
</dbReference>
<dbReference type="OrthoDB" id="654211at2759"/>
<evidence type="ECO:0000256" key="6">
    <source>
        <dbReference type="ARBA" id="ARBA00023015"/>
    </source>
</evidence>
<reference evidence="12" key="2">
    <citation type="submission" date="2021-01" db="EMBL/GenBank/DDBJ databases">
        <authorList>
            <person name="Schikora-Tamarit M.A."/>
        </authorList>
    </citation>
    <scope>NUCLEOTIDE SEQUENCE</scope>
    <source>
        <strain evidence="12">CBS2887</strain>
    </source>
</reference>
<evidence type="ECO:0000313" key="12">
    <source>
        <dbReference type="EMBL" id="KAH3673405.1"/>
    </source>
</evidence>
<evidence type="ECO:0000256" key="3">
    <source>
        <dbReference type="ARBA" id="ARBA00022737"/>
    </source>
</evidence>
<sequence>MSSEPASATVQKAEDTTRPFSCNVCSKSFHRLEHQTRHMRIHTGEKPFKCQYCTKKFSRSDELTRHTRIHSNNNRLKKNKSSSNLEGFGNQFEENKPVTYYINPVQPVHGTGPVPQQQLHQQPMFGQVPHQPFAPQFPPHHTQLPNIQVHSGLQLPNIPASGNHALFQSKSVINLPNILSPPKVLQNNMHNSSGTNSVLTSRTNSSTNLSEFSVTQSSKSTSSTSLYSMSPASSVPMSSTCSNNNNNSNNNHLNLLSNLKRMTPIVTASPVATRPFSGASAQEDQQPLLKRSRPNSPTSMQMSNKSQGVSFHMNFDNQSHLAMSSNVASTNITPISTPLQSPRLQPVNSFVKLPSLKDLDLPKLL</sequence>
<evidence type="ECO:0000313" key="13">
    <source>
        <dbReference type="Proteomes" id="UP000774326"/>
    </source>
</evidence>
<feature type="compositionally biased region" description="Polar residues" evidence="10">
    <location>
        <begin position="185"/>
        <end position="194"/>
    </location>
</feature>
<evidence type="ECO:0000256" key="9">
    <source>
        <dbReference type="PROSITE-ProRule" id="PRU00042"/>
    </source>
</evidence>
<dbReference type="GO" id="GO:0005737">
    <property type="term" value="C:cytoplasm"/>
    <property type="evidence" value="ECO:0007669"/>
    <property type="project" value="TreeGrafter"/>
</dbReference>
<dbReference type="InterPro" id="IPR013087">
    <property type="entry name" value="Znf_C2H2_type"/>
</dbReference>